<accession>A0A816IHR4</accession>
<dbReference type="AlphaFoldDB" id="A0A816IHR4"/>
<protein>
    <submittedName>
        <fullName evidence="1">(rape) hypothetical protein</fullName>
    </submittedName>
</protein>
<reference evidence="1" key="1">
    <citation type="submission" date="2021-01" db="EMBL/GenBank/DDBJ databases">
        <authorList>
            <consortium name="Genoscope - CEA"/>
            <person name="William W."/>
        </authorList>
    </citation>
    <scope>NUCLEOTIDE SEQUENCE</scope>
</reference>
<proteinExistence type="predicted"/>
<gene>
    <name evidence="1" type="ORF">DARMORV10_C03P73430.1</name>
</gene>
<organism evidence="1">
    <name type="scientific">Brassica napus</name>
    <name type="common">Rape</name>
    <dbReference type="NCBI Taxonomy" id="3708"/>
    <lineage>
        <taxon>Eukaryota</taxon>
        <taxon>Viridiplantae</taxon>
        <taxon>Streptophyta</taxon>
        <taxon>Embryophyta</taxon>
        <taxon>Tracheophyta</taxon>
        <taxon>Spermatophyta</taxon>
        <taxon>Magnoliopsida</taxon>
        <taxon>eudicotyledons</taxon>
        <taxon>Gunneridae</taxon>
        <taxon>Pentapetalae</taxon>
        <taxon>rosids</taxon>
        <taxon>malvids</taxon>
        <taxon>Brassicales</taxon>
        <taxon>Brassicaceae</taxon>
        <taxon>Brassiceae</taxon>
        <taxon>Brassica</taxon>
    </lineage>
</organism>
<name>A0A816IHR4_BRANA</name>
<dbReference type="Proteomes" id="UP001295469">
    <property type="component" value="Chromosome C03"/>
</dbReference>
<dbReference type="EMBL" id="HG994367">
    <property type="protein sequence ID" value="CAF1709246.1"/>
    <property type="molecule type" value="Genomic_DNA"/>
</dbReference>
<evidence type="ECO:0000313" key="1">
    <source>
        <dbReference type="EMBL" id="CAF1709246.1"/>
    </source>
</evidence>
<sequence>MLQLKPMLNDFLRCLVRNGISSSFWYHTWALLGPLISVLEEHGPRMLRIRKDATVSEAVRDGNWVLPSARSPEAVTLQIDYSSSISR</sequence>